<proteinExistence type="predicted"/>
<evidence type="ECO:0000313" key="1">
    <source>
        <dbReference type="EMBL" id="KOG08221.1"/>
    </source>
</evidence>
<sequence>MAVPGEETPVDFVMTDSPYETHSWQYLMGNIEPDSVHHSGTTIPLAESVASVMVIPLRYRVAVSHAAAVVARARSVA</sequence>
<gene>
    <name evidence="1" type="ORF">ADK34_39315</name>
</gene>
<accession>A0A0L8J3K5</accession>
<name>A0A0L8J3K5_STRVR</name>
<comment type="caution">
    <text evidence="1">The sequence shown here is derived from an EMBL/GenBank/DDBJ whole genome shotgun (WGS) entry which is preliminary data.</text>
</comment>
<reference evidence="1 2" key="1">
    <citation type="submission" date="2015-06" db="EMBL/GenBank/DDBJ databases">
        <authorList>
            <person name="Hoefler B.C."/>
            <person name="Straight P.D."/>
        </authorList>
    </citation>
    <scope>NUCLEOTIDE SEQUENCE [LARGE SCALE GENOMIC DNA]</scope>
    <source>
        <strain evidence="1 2">NRRL 3427</strain>
    </source>
</reference>
<dbReference type="AlphaFoldDB" id="A0A0L8J3K5"/>
<dbReference type="EMBL" id="LGUP01000410">
    <property type="protein sequence ID" value="KOG08221.1"/>
    <property type="molecule type" value="Genomic_DNA"/>
</dbReference>
<evidence type="ECO:0000313" key="2">
    <source>
        <dbReference type="Proteomes" id="UP000037023"/>
    </source>
</evidence>
<organism evidence="1 2">
    <name type="scientific">Streptomyces viridochromogenes</name>
    <dbReference type="NCBI Taxonomy" id="1938"/>
    <lineage>
        <taxon>Bacteria</taxon>
        <taxon>Bacillati</taxon>
        <taxon>Actinomycetota</taxon>
        <taxon>Actinomycetes</taxon>
        <taxon>Kitasatosporales</taxon>
        <taxon>Streptomycetaceae</taxon>
        <taxon>Streptomyces</taxon>
    </lineage>
</organism>
<dbReference type="Proteomes" id="UP000037023">
    <property type="component" value="Unassembled WGS sequence"/>
</dbReference>
<protein>
    <submittedName>
        <fullName evidence="1">Uncharacterized protein</fullName>
    </submittedName>
</protein>